<evidence type="ECO:0000256" key="1">
    <source>
        <dbReference type="SAM" id="MobiDB-lite"/>
    </source>
</evidence>
<evidence type="ECO:0000313" key="2">
    <source>
        <dbReference type="EMBL" id="KAL1373824.1"/>
    </source>
</evidence>
<proteinExistence type="predicted"/>
<protein>
    <submittedName>
        <fullName evidence="2">Uncharacterized protein</fullName>
    </submittedName>
</protein>
<dbReference type="AlphaFoldDB" id="A0ABD1CCQ7"/>
<sequence length="141" mass="15912">MAHLLLQGLHSKDAGIQRSVFSRNEPDLIQRTAFWSNLFRRCGWRFHADTAENCACRNGRLLTQGPHSQSHEPADGAGLGESAGQHLQSGHHRIEEIEDDDGCRENQSDKGKRREVDVLVQILTQITLCHIPTRTDPTRRP</sequence>
<keyword evidence="3" id="KW-1185">Reference proteome</keyword>
<gene>
    <name evidence="2" type="ORF">pipiens_018425</name>
</gene>
<name>A0ABD1CCQ7_CULPP</name>
<accession>A0ABD1CCQ7</accession>
<dbReference type="Proteomes" id="UP001562425">
    <property type="component" value="Unassembled WGS sequence"/>
</dbReference>
<reference evidence="2 3" key="1">
    <citation type="submission" date="2024-05" db="EMBL/GenBank/DDBJ databases">
        <title>Culex pipiens pipiens assembly and annotation.</title>
        <authorList>
            <person name="Alout H."/>
            <person name="Durand T."/>
        </authorList>
    </citation>
    <scope>NUCLEOTIDE SEQUENCE [LARGE SCALE GENOMIC DNA]</scope>
    <source>
        <strain evidence="2">HA-2024</strain>
        <tissue evidence="2">Whole body</tissue>
    </source>
</reference>
<comment type="caution">
    <text evidence="2">The sequence shown here is derived from an EMBL/GenBank/DDBJ whole genome shotgun (WGS) entry which is preliminary data.</text>
</comment>
<organism evidence="2 3">
    <name type="scientific">Culex pipiens pipiens</name>
    <name type="common">Northern house mosquito</name>
    <dbReference type="NCBI Taxonomy" id="38569"/>
    <lineage>
        <taxon>Eukaryota</taxon>
        <taxon>Metazoa</taxon>
        <taxon>Ecdysozoa</taxon>
        <taxon>Arthropoda</taxon>
        <taxon>Hexapoda</taxon>
        <taxon>Insecta</taxon>
        <taxon>Pterygota</taxon>
        <taxon>Neoptera</taxon>
        <taxon>Endopterygota</taxon>
        <taxon>Diptera</taxon>
        <taxon>Nematocera</taxon>
        <taxon>Culicoidea</taxon>
        <taxon>Culicidae</taxon>
        <taxon>Culicinae</taxon>
        <taxon>Culicini</taxon>
        <taxon>Culex</taxon>
        <taxon>Culex</taxon>
    </lineage>
</organism>
<dbReference type="EMBL" id="JBEHCU010013941">
    <property type="protein sequence ID" value="KAL1373824.1"/>
    <property type="molecule type" value="Genomic_DNA"/>
</dbReference>
<evidence type="ECO:0000313" key="3">
    <source>
        <dbReference type="Proteomes" id="UP001562425"/>
    </source>
</evidence>
<feature type="region of interest" description="Disordered" evidence="1">
    <location>
        <begin position="60"/>
        <end position="111"/>
    </location>
</feature>